<feature type="compositionally biased region" description="Acidic residues" evidence="1">
    <location>
        <begin position="34"/>
        <end position="46"/>
    </location>
</feature>
<feature type="region of interest" description="Disordered" evidence="1">
    <location>
        <begin position="27"/>
        <end position="68"/>
    </location>
</feature>
<accession>A0A8S9LNU0</accession>
<comment type="caution">
    <text evidence="2">The sequence shown here is derived from an EMBL/GenBank/DDBJ whole genome shotgun (WGS) entry which is preliminary data.</text>
</comment>
<dbReference type="AlphaFoldDB" id="A0A8S9LNU0"/>
<sequence length="68" mass="7730">MYLVLNFHVAPPVHFQLTGFNFQQHGGVTMERQEPDDDLDQDMDGLDESRQDEARRPGGDGLNPQLSF</sequence>
<feature type="compositionally biased region" description="Basic and acidic residues" evidence="1">
    <location>
        <begin position="47"/>
        <end position="58"/>
    </location>
</feature>
<dbReference type="EMBL" id="QGKW02000276">
    <property type="protein sequence ID" value="KAF2607629.1"/>
    <property type="molecule type" value="Genomic_DNA"/>
</dbReference>
<reference evidence="2" key="1">
    <citation type="submission" date="2019-12" db="EMBL/GenBank/DDBJ databases">
        <title>Genome sequencing and annotation of Brassica cretica.</title>
        <authorList>
            <person name="Studholme D.J."/>
            <person name="Sarris P.F."/>
        </authorList>
    </citation>
    <scope>NUCLEOTIDE SEQUENCE</scope>
    <source>
        <strain evidence="2">PFS-001/15</strain>
        <tissue evidence="2">Leaf</tissue>
    </source>
</reference>
<evidence type="ECO:0000256" key="1">
    <source>
        <dbReference type="SAM" id="MobiDB-lite"/>
    </source>
</evidence>
<evidence type="ECO:0000313" key="3">
    <source>
        <dbReference type="Proteomes" id="UP000712281"/>
    </source>
</evidence>
<name>A0A8S9LNU0_BRACR</name>
<dbReference type="Proteomes" id="UP000712281">
    <property type="component" value="Unassembled WGS sequence"/>
</dbReference>
<proteinExistence type="predicted"/>
<gene>
    <name evidence="2" type="ORF">F2Q68_00045156</name>
</gene>
<organism evidence="2 3">
    <name type="scientific">Brassica cretica</name>
    <name type="common">Mustard</name>
    <dbReference type="NCBI Taxonomy" id="69181"/>
    <lineage>
        <taxon>Eukaryota</taxon>
        <taxon>Viridiplantae</taxon>
        <taxon>Streptophyta</taxon>
        <taxon>Embryophyta</taxon>
        <taxon>Tracheophyta</taxon>
        <taxon>Spermatophyta</taxon>
        <taxon>Magnoliopsida</taxon>
        <taxon>eudicotyledons</taxon>
        <taxon>Gunneridae</taxon>
        <taxon>Pentapetalae</taxon>
        <taxon>rosids</taxon>
        <taxon>malvids</taxon>
        <taxon>Brassicales</taxon>
        <taxon>Brassicaceae</taxon>
        <taxon>Brassiceae</taxon>
        <taxon>Brassica</taxon>
    </lineage>
</organism>
<evidence type="ECO:0000313" key="2">
    <source>
        <dbReference type="EMBL" id="KAF2607629.1"/>
    </source>
</evidence>
<protein>
    <submittedName>
        <fullName evidence="2">Uncharacterized protein</fullName>
    </submittedName>
</protein>